<dbReference type="Gene3D" id="1.10.3080.10">
    <property type="entry name" value="Clc chloride channel"/>
    <property type="match status" value="1"/>
</dbReference>
<evidence type="ECO:0000256" key="1">
    <source>
        <dbReference type="ARBA" id="ARBA00004141"/>
    </source>
</evidence>
<keyword evidence="6 10" id="KW-0472">Membrane</keyword>
<dbReference type="CDD" id="cd00400">
    <property type="entry name" value="Voltage_gated_ClC"/>
    <property type="match status" value="1"/>
</dbReference>
<protein>
    <submittedName>
        <fullName evidence="11">Chloride channel protein, CIC family</fullName>
    </submittedName>
</protein>
<feature type="transmembrane region" description="Helical" evidence="10">
    <location>
        <begin position="153"/>
        <end position="177"/>
    </location>
</feature>
<dbReference type="Pfam" id="PF00654">
    <property type="entry name" value="Voltage_CLC"/>
    <property type="match status" value="1"/>
</dbReference>
<reference evidence="11 12" key="1">
    <citation type="submission" date="2016-10" db="EMBL/GenBank/DDBJ databases">
        <authorList>
            <person name="de Groot N.N."/>
        </authorList>
    </citation>
    <scope>NUCLEOTIDE SEQUENCE [LARGE SCALE GENOMIC DNA]</scope>
    <source>
        <strain evidence="11 12">SLAS-1</strain>
    </source>
</reference>
<feature type="transmembrane region" description="Helical" evidence="10">
    <location>
        <begin position="98"/>
        <end position="118"/>
    </location>
</feature>
<evidence type="ECO:0000313" key="11">
    <source>
        <dbReference type="EMBL" id="SDM01919.1"/>
    </source>
</evidence>
<evidence type="ECO:0000256" key="4">
    <source>
        <dbReference type="ARBA" id="ARBA00022989"/>
    </source>
</evidence>
<accession>A0A1G9PT65</accession>
<evidence type="ECO:0000256" key="9">
    <source>
        <dbReference type="ARBA" id="ARBA00023303"/>
    </source>
</evidence>
<evidence type="ECO:0000256" key="5">
    <source>
        <dbReference type="ARBA" id="ARBA00023065"/>
    </source>
</evidence>
<organism evidence="11 12">
    <name type="scientific">Halarsenatibacter silvermanii</name>
    <dbReference type="NCBI Taxonomy" id="321763"/>
    <lineage>
        <taxon>Bacteria</taxon>
        <taxon>Bacillati</taxon>
        <taxon>Bacillota</taxon>
        <taxon>Clostridia</taxon>
        <taxon>Halanaerobiales</taxon>
        <taxon>Halarsenatibacteraceae</taxon>
        <taxon>Halarsenatibacter</taxon>
    </lineage>
</organism>
<dbReference type="EMBL" id="FNGO01000014">
    <property type="protein sequence ID" value="SDM01919.1"/>
    <property type="molecule type" value="Genomic_DNA"/>
</dbReference>
<evidence type="ECO:0000313" key="12">
    <source>
        <dbReference type="Proteomes" id="UP000199476"/>
    </source>
</evidence>
<dbReference type="GO" id="GO:0034707">
    <property type="term" value="C:chloride channel complex"/>
    <property type="evidence" value="ECO:0007669"/>
    <property type="project" value="UniProtKB-KW"/>
</dbReference>
<evidence type="ECO:0000256" key="3">
    <source>
        <dbReference type="ARBA" id="ARBA00022692"/>
    </source>
</evidence>
<evidence type="ECO:0000256" key="8">
    <source>
        <dbReference type="ARBA" id="ARBA00023214"/>
    </source>
</evidence>
<evidence type="ECO:0000256" key="10">
    <source>
        <dbReference type="SAM" id="Phobius"/>
    </source>
</evidence>
<feature type="transmembrane region" description="Helical" evidence="10">
    <location>
        <begin position="272"/>
        <end position="294"/>
    </location>
</feature>
<keyword evidence="12" id="KW-1185">Reference proteome</keyword>
<dbReference type="SUPFAM" id="SSF81340">
    <property type="entry name" value="Clc chloride channel"/>
    <property type="match status" value="1"/>
</dbReference>
<keyword evidence="9" id="KW-0407">Ion channel</keyword>
<evidence type="ECO:0000256" key="7">
    <source>
        <dbReference type="ARBA" id="ARBA00023173"/>
    </source>
</evidence>
<dbReference type="PANTHER" id="PTHR43427">
    <property type="entry name" value="CHLORIDE CHANNEL PROTEIN CLC-E"/>
    <property type="match status" value="1"/>
</dbReference>
<dbReference type="RefSeq" id="WP_089760612.1">
    <property type="nucleotide sequence ID" value="NZ_FNGO01000014.1"/>
</dbReference>
<gene>
    <name evidence="11" type="ORF">SAMN04488692_11423</name>
</gene>
<sequence>MLKPGKDTRETFGSLIYIGRWTIIAIIVGLAVGLAAVVFTATLNWSIDMLAGIKETNFVFFMPVIGLFASGFLTGTFAPEAAGHGTDAIIKSYNDNWGRVNVIVVPIKLLASVFTIAFGGSAGREGPTVQMGGGIGYFIGDKLGVSLKDMRKIVVCGMGASFGAIFTAPLAGGVFGAEVLYMDDVEYNTLFISFVSSITAFYVYAVILGQTRLFTFPIPDGYAFIPERDILLFVGIGILVGLVSLIYVKTLYGYEELNEKYDLPQYVKTTIGGALTGLTAVFMTPLVLGTGISLVEKISVQHDISIFFLLALLFGKILATSFTIGSGGSGGVVAPSLTIGALTGGIVSGLVNYPFPLAIVTACAVGGLGSAAHIPVTTLIMAGEMFGVEMMKPAAIVTLTSAWVARSDTIYRESLVSRTELGKAAHSVKTGPE</sequence>
<dbReference type="InterPro" id="IPR050368">
    <property type="entry name" value="ClC-type_chloride_channel"/>
</dbReference>
<keyword evidence="5" id="KW-0406">Ion transport</keyword>
<dbReference type="InterPro" id="IPR014743">
    <property type="entry name" value="Cl-channel_core"/>
</dbReference>
<dbReference type="AlphaFoldDB" id="A0A1G9PT65"/>
<proteinExistence type="predicted"/>
<dbReference type="GO" id="GO:0005254">
    <property type="term" value="F:chloride channel activity"/>
    <property type="evidence" value="ECO:0007669"/>
    <property type="project" value="UniProtKB-KW"/>
</dbReference>
<comment type="subcellular location">
    <subcellularLocation>
        <location evidence="1">Membrane</location>
        <topology evidence="1">Multi-pass membrane protein</topology>
    </subcellularLocation>
</comment>
<evidence type="ECO:0000256" key="6">
    <source>
        <dbReference type="ARBA" id="ARBA00023136"/>
    </source>
</evidence>
<feature type="transmembrane region" description="Helical" evidence="10">
    <location>
        <begin position="230"/>
        <end position="252"/>
    </location>
</feature>
<feature type="transmembrane region" description="Helical" evidence="10">
    <location>
        <begin position="58"/>
        <end position="78"/>
    </location>
</feature>
<keyword evidence="8" id="KW-0868">Chloride</keyword>
<dbReference type="STRING" id="321763.SAMN04488692_11423"/>
<dbReference type="PANTHER" id="PTHR43427:SF6">
    <property type="entry name" value="CHLORIDE CHANNEL PROTEIN CLC-E"/>
    <property type="match status" value="1"/>
</dbReference>
<feature type="transmembrane region" description="Helical" evidence="10">
    <location>
        <begin position="189"/>
        <end position="209"/>
    </location>
</feature>
<feature type="transmembrane region" description="Helical" evidence="10">
    <location>
        <begin position="306"/>
        <end position="325"/>
    </location>
</feature>
<keyword evidence="7" id="KW-0869">Chloride channel</keyword>
<dbReference type="PRINTS" id="PR00762">
    <property type="entry name" value="CLCHANNEL"/>
</dbReference>
<evidence type="ECO:0000256" key="2">
    <source>
        <dbReference type="ARBA" id="ARBA00022448"/>
    </source>
</evidence>
<dbReference type="Proteomes" id="UP000199476">
    <property type="component" value="Unassembled WGS sequence"/>
</dbReference>
<feature type="transmembrane region" description="Helical" evidence="10">
    <location>
        <begin position="20"/>
        <end position="46"/>
    </location>
</feature>
<dbReference type="InterPro" id="IPR001807">
    <property type="entry name" value="ClC"/>
</dbReference>
<dbReference type="OrthoDB" id="9767361at2"/>
<name>A0A1G9PT65_9FIRM</name>
<keyword evidence="3 10" id="KW-0812">Transmembrane</keyword>
<keyword evidence="2" id="KW-0813">Transport</keyword>
<keyword evidence="4 10" id="KW-1133">Transmembrane helix</keyword>
<feature type="transmembrane region" description="Helical" evidence="10">
    <location>
        <begin position="357"/>
        <end position="382"/>
    </location>
</feature>